<dbReference type="EMBL" id="ML976616">
    <property type="protein sequence ID" value="KAF1846564.1"/>
    <property type="molecule type" value="Genomic_DNA"/>
</dbReference>
<evidence type="ECO:0000313" key="3">
    <source>
        <dbReference type="Proteomes" id="UP000800039"/>
    </source>
</evidence>
<accession>A0A9P4GJX3</accession>
<comment type="caution">
    <text evidence="2">The sequence shown here is derived from an EMBL/GenBank/DDBJ whole genome shotgun (WGS) entry which is preliminary data.</text>
</comment>
<name>A0A9P4GJX3_9PLEO</name>
<reference evidence="2" key="1">
    <citation type="submission" date="2020-01" db="EMBL/GenBank/DDBJ databases">
        <authorList>
            <consortium name="DOE Joint Genome Institute"/>
            <person name="Haridas S."/>
            <person name="Albert R."/>
            <person name="Binder M."/>
            <person name="Bloem J."/>
            <person name="Labutti K."/>
            <person name="Salamov A."/>
            <person name="Andreopoulos B."/>
            <person name="Baker S.E."/>
            <person name="Barry K."/>
            <person name="Bills G."/>
            <person name="Bluhm B.H."/>
            <person name="Cannon C."/>
            <person name="Castanera R."/>
            <person name="Culley D.E."/>
            <person name="Daum C."/>
            <person name="Ezra D."/>
            <person name="Gonzalez J.B."/>
            <person name="Henrissat B."/>
            <person name="Kuo A."/>
            <person name="Liang C."/>
            <person name="Lipzen A."/>
            <person name="Lutzoni F."/>
            <person name="Magnuson J."/>
            <person name="Mondo S."/>
            <person name="Nolan M."/>
            <person name="Ohm R."/>
            <person name="Pangilinan J."/>
            <person name="Park H.-J."/>
            <person name="Ramirez L."/>
            <person name="Alfaro M."/>
            <person name="Sun H."/>
            <person name="Tritt A."/>
            <person name="Yoshinaga Y."/>
            <person name="Zwiers L.-H."/>
            <person name="Turgeon B.G."/>
            <person name="Goodwin S.B."/>
            <person name="Spatafora J.W."/>
            <person name="Crous P.W."/>
            <person name="Grigoriev I.V."/>
        </authorList>
    </citation>
    <scope>NUCLEOTIDE SEQUENCE</scope>
    <source>
        <strain evidence="2">CBS 394.84</strain>
    </source>
</reference>
<dbReference type="GeneID" id="63843902"/>
<gene>
    <name evidence="2" type="ORF">K460DRAFT_126243</name>
</gene>
<feature type="region of interest" description="Disordered" evidence="1">
    <location>
        <begin position="1"/>
        <end position="22"/>
    </location>
</feature>
<dbReference type="Proteomes" id="UP000800039">
    <property type="component" value="Unassembled WGS sequence"/>
</dbReference>
<organism evidence="2 3">
    <name type="scientific">Cucurbitaria berberidis CBS 394.84</name>
    <dbReference type="NCBI Taxonomy" id="1168544"/>
    <lineage>
        <taxon>Eukaryota</taxon>
        <taxon>Fungi</taxon>
        <taxon>Dikarya</taxon>
        <taxon>Ascomycota</taxon>
        <taxon>Pezizomycotina</taxon>
        <taxon>Dothideomycetes</taxon>
        <taxon>Pleosporomycetidae</taxon>
        <taxon>Pleosporales</taxon>
        <taxon>Pleosporineae</taxon>
        <taxon>Cucurbitariaceae</taxon>
        <taxon>Cucurbitaria</taxon>
    </lineage>
</organism>
<keyword evidence="3" id="KW-1185">Reference proteome</keyword>
<evidence type="ECO:0000313" key="2">
    <source>
        <dbReference type="EMBL" id="KAF1846564.1"/>
    </source>
</evidence>
<sequence length="154" mass="17829">MPSLLPVNPPATRDPVSTYPQYPQKPHACITDPASSQVAQDNKYTILEPHANLTRKTNNLDHRTSHFPPHTRRRFPKDCSDPGEYFERIALYPIYCDTVCPTHVKCLLSIHRRHVPRIRVRSVLLLPRLLVSYKTTCPGLSRWVWMKCECVELD</sequence>
<dbReference type="RefSeq" id="XP_040789127.1">
    <property type="nucleotide sequence ID" value="XM_040926650.1"/>
</dbReference>
<proteinExistence type="predicted"/>
<dbReference type="AlphaFoldDB" id="A0A9P4GJX3"/>
<evidence type="ECO:0000256" key="1">
    <source>
        <dbReference type="SAM" id="MobiDB-lite"/>
    </source>
</evidence>
<protein>
    <submittedName>
        <fullName evidence="2">Uncharacterized protein</fullName>
    </submittedName>
</protein>